<dbReference type="InterPro" id="IPR002563">
    <property type="entry name" value="Flavin_Rdtase-like_dom"/>
</dbReference>
<dbReference type="RefSeq" id="WP_198427923.1">
    <property type="nucleotide sequence ID" value="NZ_AP023440.1"/>
</dbReference>
<sequence length="166" mass="17650">MIPGTLDATLFRSVLGHYPTGVALVTSAGEPPAGMIVGTFTSVSLDPPLVGFLPSKASTSWPRIRAGGSFCVNVLGADQREVCLAFTSRDTTRWEVPHHPAPSGAPVLSGAIAWIDCDLADETEAGDHWFVTGHVRRFQVQHEGEPLLFLRGEFGAFAPCPAPVLD</sequence>
<evidence type="ECO:0000313" key="5">
    <source>
        <dbReference type="Proteomes" id="UP000516444"/>
    </source>
</evidence>
<gene>
    <name evidence="4" type="primary">mmyF</name>
    <name evidence="4" type="ORF">GCM10017557_20520</name>
</gene>
<proteinExistence type="inferred from homology"/>
<dbReference type="Gene3D" id="2.30.110.10">
    <property type="entry name" value="Electron Transport, Fmn-binding Protein, Chain A"/>
    <property type="match status" value="1"/>
</dbReference>
<evidence type="ECO:0000256" key="1">
    <source>
        <dbReference type="ARBA" id="ARBA00008898"/>
    </source>
</evidence>
<dbReference type="SUPFAM" id="SSF50475">
    <property type="entry name" value="FMN-binding split barrel"/>
    <property type="match status" value="1"/>
</dbReference>
<dbReference type="PANTHER" id="PTHR30466">
    <property type="entry name" value="FLAVIN REDUCTASE"/>
    <property type="match status" value="1"/>
</dbReference>
<dbReference type="Proteomes" id="UP000516444">
    <property type="component" value="Chromosome"/>
</dbReference>
<feature type="domain" description="Flavin reductase like" evidence="3">
    <location>
        <begin position="15"/>
        <end position="156"/>
    </location>
</feature>
<dbReference type="KEGG" id="sgm:GCM10017557_20520"/>
<reference evidence="4 5" key="1">
    <citation type="journal article" date="2014" name="Int. J. Syst. Evol. Microbiol.">
        <title>Complete genome sequence of Corynebacterium casei LMG S-19264T (=DSM 44701T), isolated from a smear-ripened cheese.</title>
        <authorList>
            <consortium name="US DOE Joint Genome Institute (JGI-PGF)"/>
            <person name="Walter F."/>
            <person name="Albersmeier A."/>
            <person name="Kalinowski J."/>
            <person name="Ruckert C."/>
        </authorList>
    </citation>
    <scope>NUCLEOTIDE SEQUENCE [LARGE SCALE GENOMIC DNA]</scope>
    <source>
        <strain evidence="4 5">JCM 4677</strain>
    </source>
</reference>
<dbReference type="GO" id="GO:0010181">
    <property type="term" value="F:FMN binding"/>
    <property type="evidence" value="ECO:0007669"/>
    <property type="project" value="InterPro"/>
</dbReference>
<dbReference type="InterPro" id="IPR012349">
    <property type="entry name" value="Split_barrel_FMN-bd"/>
</dbReference>
<keyword evidence="5" id="KW-1185">Reference proteome</keyword>
<dbReference type="Pfam" id="PF01613">
    <property type="entry name" value="Flavin_Reduct"/>
    <property type="match status" value="1"/>
</dbReference>
<comment type="similarity">
    <text evidence="1">Belongs to the non-flavoprotein flavin reductase family.</text>
</comment>
<accession>A0A7G1NV10</accession>
<organism evidence="4 5">
    <name type="scientific">Streptomyces aurantiacus</name>
    <dbReference type="NCBI Taxonomy" id="47760"/>
    <lineage>
        <taxon>Bacteria</taxon>
        <taxon>Bacillati</taxon>
        <taxon>Actinomycetota</taxon>
        <taxon>Actinomycetes</taxon>
        <taxon>Kitasatosporales</taxon>
        <taxon>Streptomycetaceae</taxon>
        <taxon>Streptomyces</taxon>
        <taxon>Streptomyces aurantiacus group</taxon>
    </lineage>
</organism>
<name>A0A7G1NV10_9ACTN</name>
<keyword evidence="2" id="KW-0560">Oxidoreductase</keyword>
<dbReference type="GO" id="GO:0042602">
    <property type="term" value="F:riboflavin reductase (NADPH) activity"/>
    <property type="evidence" value="ECO:0007669"/>
    <property type="project" value="TreeGrafter"/>
</dbReference>
<dbReference type="PANTHER" id="PTHR30466:SF11">
    <property type="entry name" value="FLAVIN-DEPENDENT MONOOXYGENASE, REDUCTASE SUBUNIT HSAB"/>
    <property type="match status" value="1"/>
</dbReference>
<dbReference type="AlphaFoldDB" id="A0A7G1NV10"/>
<keyword evidence="4" id="KW-0503">Monooxygenase</keyword>
<dbReference type="EMBL" id="AP023440">
    <property type="protein sequence ID" value="BCL27193.1"/>
    <property type="molecule type" value="Genomic_DNA"/>
</dbReference>
<dbReference type="GO" id="GO:0004497">
    <property type="term" value="F:monooxygenase activity"/>
    <property type="evidence" value="ECO:0007669"/>
    <property type="project" value="UniProtKB-KW"/>
</dbReference>
<dbReference type="InterPro" id="IPR050268">
    <property type="entry name" value="NADH-dep_flavin_reductase"/>
</dbReference>
<evidence type="ECO:0000259" key="3">
    <source>
        <dbReference type="SMART" id="SM00903"/>
    </source>
</evidence>
<evidence type="ECO:0000313" key="4">
    <source>
        <dbReference type="EMBL" id="BCL27193.1"/>
    </source>
</evidence>
<protein>
    <submittedName>
        <fullName evidence="4">Monooxygenase</fullName>
    </submittedName>
</protein>
<evidence type="ECO:0000256" key="2">
    <source>
        <dbReference type="ARBA" id="ARBA00023002"/>
    </source>
</evidence>
<dbReference type="SMART" id="SM00903">
    <property type="entry name" value="Flavin_Reduct"/>
    <property type="match status" value="1"/>
</dbReference>